<evidence type="ECO:0000313" key="2">
    <source>
        <dbReference type="EMBL" id="QQP34721.1"/>
    </source>
</evidence>
<keyword evidence="1" id="KW-0472">Membrane</keyword>
<organism evidence="2 3">
    <name type="scientific">Caligus rogercresseyi</name>
    <name type="common">Sea louse</name>
    <dbReference type="NCBI Taxonomy" id="217165"/>
    <lineage>
        <taxon>Eukaryota</taxon>
        <taxon>Metazoa</taxon>
        <taxon>Ecdysozoa</taxon>
        <taxon>Arthropoda</taxon>
        <taxon>Crustacea</taxon>
        <taxon>Multicrustacea</taxon>
        <taxon>Hexanauplia</taxon>
        <taxon>Copepoda</taxon>
        <taxon>Siphonostomatoida</taxon>
        <taxon>Caligidae</taxon>
        <taxon>Caligus</taxon>
    </lineage>
</organism>
<reference evidence="3" key="1">
    <citation type="submission" date="2021-01" db="EMBL/GenBank/DDBJ databases">
        <title>Caligus Genome Assembly.</title>
        <authorList>
            <person name="Gallardo-Escarate C."/>
        </authorList>
    </citation>
    <scope>NUCLEOTIDE SEQUENCE [LARGE SCALE GENOMIC DNA]</scope>
</reference>
<dbReference type="AlphaFoldDB" id="A0A7T8JUL6"/>
<keyword evidence="1" id="KW-1133">Transmembrane helix</keyword>
<dbReference type="Proteomes" id="UP000595437">
    <property type="component" value="Chromosome 17"/>
</dbReference>
<keyword evidence="1" id="KW-0812">Transmembrane</keyword>
<keyword evidence="3" id="KW-1185">Reference proteome</keyword>
<dbReference type="EMBL" id="CP045906">
    <property type="protein sequence ID" value="QQP34721.1"/>
    <property type="molecule type" value="Genomic_DNA"/>
</dbReference>
<gene>
    <name evidence="2" type="ORF">FKW44_022703</name>
</gene>
<evidence type="ECO:0000256" key="1">
    <source>
        <dbReference type="SAM" id="Phobius"/>
    </source>
</evidence>
<feature type="transmembrane region" description="Helical" evidence="1">
    <location>
        <begin position="25"/>
        <end position="49"/>
    </location>
</feature>
<sequence>MGRVVRTKDLPNVLDNVGSSSLTHVVLLVIVLMLRRGFLLIWTLIFFLVPWWPLIQVSYFEACIQGLPPCPTSS</sequence>
<protein>
    <submittedName>
        <fullName evidence="2">Uncharacterized protein</fullName>
    </submittedName>
</protein>
<accession>A0A7T8JUL6</accession>
<name>A0A7T8JUL6_CALRO</name>
<evidence type="ECO:0000313" key="3">
    <source>
        <dbReference type="Proteomes" id="UP000595437"/>
    </source>
</evidence>
<proteinExistence type="predicted"/>